<reference evidence="2" key="1">
    <citation type="submission" date="2019-12" db="EMBL/GenBank/DDBJ databases">
        <title>High-Quality draft genome sequences of three cyanobacteria isolated from the limestone walls of the Old Cathedral of Coimbra.</title>
        <authorList>
            <person name="Tiago I."/>
            <person name="Soares F."/>
            <person name="Portugal A."/>
        </authorList>
    </citation>
    <scope>NUCLEOTIDE SEQUENCE [LARGE SCALE GENOMIC DNA]</scope>
    <source>
        <strain evidence="2">C</strain>
    </source>
</reference>
<dbReference type="Proteomes" id="UP000607397">
    <property type="component" value="Unassembled WGS sequence"/>
</dbReference>
<evidence type="ECO:0000259" key="1">
    <source>
        <dbReference type="Pfam" id="PF05685"/>
    </source>
</evidence>
<dbReference type="AlphaFoldDB" id="A0A8K1ZXV8"/>
<comment type="caution">
    <text evidence="2">The sequence shown here is derived from an EMBL/GenBank/DDBJ whole genome shotgun (WGS) entry which is preliminary data.</text>
</comment>
<proteinExistence type="predicted"/>
<gene>
    <name evidence="2" type="ORF">GS597_06165</name>
</gene>
<dbReference type="GO" id="GO:0004519">
    <property type="term" value="F:endonuclease activity"/>
    <property type="evidence" value="ECO:0007669"/>
    <property type="project" value="UniProtKB-KW"/>
</dbReference>
<feature type="domain" description="Putative restriction endonuclease" evidence="1">
    <location>
        <begin position="11"/>
        <end position="177"/>
    </location>
</feature>
<accession>A0A8K1ZXV8</accession>
<keyword evidence="3" id="KW-1185">Reference proteome</keyword>
<dbReference type="Gene3D" id="3.90.1570.10">
    <property type="entry name" value="tt1808, chain A"/>
    <property type="match status" value="1"/>
</dbReference>
<dbReference type="RefSeq" id="WP_161824584.1">
    <property type="nucleotide sequence ID" value="NZ_WVIC01000009.1"/>
</dbReference>
<dbReference type="InterPro" id="IPR012296">
    <property type="entry name" value="Nuclease_put_TT1808"/>
</dbReference>
<keyword evidence="2" id="KW-0255">Endonuclease</keyword>
<protein>
    <submittedName>
        <fullName evidence="2">Uma2 family endonuclease</fullName>
    </submittedName>
</protein>
<name>A0A8K1ZXV8_9CYAN</name>
<dbReference type="PANTHER" id="PTHR35400">
    <property type="entry name" value="SLR1083 PROTEIN"/>
    <property type="match status" value="1"/>
</dbReference>
<dbReference type="InterPro" id="IPR008538">
    <property type="entry name" value="Uma2"/>
</dbReference>
<dbReference type="Pfam" id="PF05685">
    <property type="entry name" value="Uma2"/>
    <property type="match status" value="1"/>
</dbReference>
<sequence>MTITLAKWTVADYHQMIEAEILKDRRVELLKGEIVEMAPEGEPHAYCSDEAGEYLAKLLGDRAKVRQAKPITLPNDSEPEPDLAIVQRLGREYRSHHPYPENIFWIVEYANSSLMTDLDIKTKIYAEVNIPEYWVVNLKGLQLMMFRHPKKGEYLSKQTFTGGIIQPLAFPSIDISVDAILNA</sequence>
<evidence type="ECO:0000313" key="3">
    <source>
        <dbReference type="Proteomes" id="UP000607397"/>
    </source>
</evidence>
<keyword evidence="2" id="KW-0378">Hydrolase</keyword>
<dbReference type="InterPro" id="IPR011335">
    <property type="entry name" value="Restrct_endonuc-II-like"/>
</dbReference>
<evidence type="ECO:0000313" key="2">
    <source>
        <dbReference type="EMBL" id="NCJ06106.1"/>
    </source>
</evidence>
<dbReference type="CDD" id="cd06260">
    <property type="entry name" value="DUF820-like"/>
    <property type="match status" value="1"/>
</dbReference>
<dbReference type="EMBL" id="WVIC01000009">
    <property type="protein sequence ID" value="NCJ06106.1"/>
    <property type="molecule type" value="Genomic_DNA"/>
</dbReference>
<keyword evidence="2" id="KW-0540">Nuclease</keyword>
<organism evidence="2 3">
    <name type="scientific">Petrachloros mirabilis ULC683</name>
    <dbReference type="NCBI Taxonomy" id="2781853"/>
    <lineage>
        <taxon>Bacteria</taxon>
        <taxon>Bacillati</taxon>
        <taxon>Cyanobacteriota</taxon>
        <taxon>Cyanophyceae</taxon>
        <taxon>Synechococcales</taxon>
        <taxon>Petrachlorosaceae</taxon>
        <taxon>Petrachloros</taxon>
        <taxon>Petrachloros mirabilis</taxon>
    </lineage>
</organism>
<dbReference type="SUPFAM" id="SSF52980">
    <property type="entry name" value="Restriction endonuclease-like"/>
    <property type="match status" value="1"/>
</dbReference>
<dbReference type="PANTHER" id="PTHR35400:SF1">
    <property type="entry name" value="SLR1083 PROTEIN"/>
    <property type="match status" value="1"/>
</dbReference>